<accession>A0AAN6WWT0</accession>
<protein>
    <submittedName>
        <fullName evidence="1">Uncharacterized protein</fullName>
    </submittedName>
</protein>
<evidence type="ECO:0000313" key="1">
    <source>
        <dbReference type="EMBL" id="KAK4189416.1"/>
    </source>
</evidence>
<dbReference type="AlphaFoldDB" id="A0AAN6WWT0"/>
<keyword evidence="2" id="KW-1185">Reference proteome</keyword>
<reference evidence="1" key="1">
    <citation type="journal article" date="2023" name="Mol. Phylogenet. Evol.">
        <title>Genome-scale phylogeny and comparative genomics of the fungal order Sordariales.</title>
        <authorList>
            <person name="Hensen N."/>
            <person name="Bonometti L."/>
            <person name="Westerberg I."/>
            <person name="Brannstrom I.O."/>
            <person name="Guillou S."/>
            <person name="Cros-Aarteil S."/>
            <person name="Calhoun S."/>
            <person name="Haridas S."/>
            <person name="Kuo A."/>
            <person name="Mondo S."/>
            <person name="Pangilinan J."/>
            <person name="Riley R."/>
            <person name="LaButti K."/>
            <person name="Andreopoulos B."/>
            <person name="Lipzen A."/>
            <person name="Chen C."/>
            <person name="Yan M."/>
            <person name="Daum C."/>
            <person name="Ng V."/>
            <person name="Clum A."/>
            <person name="Steindorff A."/>
            <person name="Ohm R.A."/>
            <person name="Martin F."/>
            <person name="Silar P."/>
            <person name="Natvig D.O."/>
            <person name="Lalanne C."/>
            <person name="Gautier V."/>
            <person name="Ament-Velasquez S.L."/>
            <person name="Kruys A."/>
            <person name="Hutchinson M.I."/>
            <person name="Powell A.J."/>
            <person name="Barry K."/>
            <person name="Miller A.N."/>
            <person name="Grigoriev I.V."/>
            <person name="Debuchy R."/>
            <person name="Gladieux P."/>
            <person name="Hiltunen Thoren M."/>
            <person name="Johannesson H."/>
        </authorList>
    </citation>
    <scope>NUCLEOTIDE SEQUENCE</scope>
    <source>
        <strain evidence="1">PSN309</strain>
    </source>
</reference>
<reference evidence="1" key="2">
    <citation type="submission" date="2023-05" db="EMBL/GenBank/DDBJ databases">
        <authorList>
            <consortium name="Lawrence Berkeley National Laboratory"/>
            <person name="Steindorff A."/>
            <person name="Hensen N."/>
            <person name="Bonometti L."/>
            <person name="Westerberg I."/>
            <person name="Brannstrom I.O."/>
            <person name="Guillou S."/>
            <person name="Cros-Aarteil S."/>
            <person name="Calhoun S."/>
            <person name="Haridas S."/>
            <person name="Kuo A."/>
            <person name="Mondo S."/>
            <person name="Pangilinan J."/>
            <person name="Riley R."/>
            <person name="Labutti K."/>
            <person name="Andreopoulos B."/>
            <person name="Lipzen A."/>
            <person name="Chen C."/>
            <person name="Yanf M."/>
            <person name="Daum C."/>
            <person name="Ng V."/>
            <person name="Clum A."/>
            <person name="Ohm R."/>
            <person name="Martin F."/>
            <person name="Silar P."/>
            <person name="Natvig D."/>
            <person name="Lalanne C."/>
            <person name="Gautier V."/>
            <person name="Ament-Velasquez S.L."/>
            <person name="Kruys A."/>
            <person name="Hutchinson M.I."/>
            <person name="Powell A.J."/>
            <person name="Barry K."/>
            <person name="Miller A.N."/>
            <person name="Grigoriev I.V."/>
            <person name="Debuchy R."/>
            <person name="Gladieux P."/>
            <person name="Thoren M.H."/>
            <person name="Johannesson H."/>
        </authorList>
    </citation>
    <scope>NUCLEOTIDE SEQUENCE</scope>
    <source>
        <strain evidence="1">PSN309</strain>
    </source>
</reference>
<organism evidence="1 2">
    <name type="scientific">Podospora australis</name>
    <dbReference type="NCBI Taxonomy" id="1536484"/>
    <lineage>
        <taxon>Eukaryota</taxon>
        <taxon>Fungi</taxon>
        <taxon>Dikarya</taxon>
        <taxon>Ascomycota</taxon>
        <taxon>Pezizomycotina</taxon>
        <taxon>Sordariomycetes</taxon>
        <taxon>Sordariomycetidae</taxon>
        <taxon>Sordariales</taxon>
        <taxon>Podosporaceae</taxon>
        <taxon>Podospora</taxon>
    </lineage>
</organism>
<dbReference type="Proteomes" id="UP001302126">
    <property type="component" value="Unassembled WGS sequence"/>
</dbReference>
<dbReference type="EMBL" id="MU864375">
    <property type="protein sequence ID" value="KAK4189416.1"/>
    <property type="molecule type" value="Genomic_DNA"/>
</dbReference>
<proteinExistence type="predicted"/>
<evidence type="ECO:0000313" key="2">
    <source>
        <dbReference type="Proteomes" id="UP001302126"/>
    </source>
</evidence>
<sequence>MAPASNQQRLLSTSARVHPSYLPYIHTAATKSPVSRGMKWVPPLVGVMAAGYAVASYRQVQVSKQVMAAEAADLERRRKNLALADAYGDRSSLEELERAMRVYEAQQSQ</sequence>
<name>A0AAN6WWT0_9PEZI</name>
<comment type="caution">
    <text evidence="1">The sequence shown here is derived from an EMBL/GenBank/DDBJ whole genome shotgun (WGS) entry which is preliminary data.</text>
</comment>
<gene>
    <name evidence="1" type="ORF">QBC35DRAFT_380348</name>
</gene>